<dbReference type="Pfam" id="PF10042">
    <property type="entry name" value="DUF2278"/>
    <property type="match status" value="1"/>
</dbReference>
<sequence>MPVKNYGVLKGQVVGYTPPDDKDSTPHFTVNISDNNNREYEIIINVKSKKSPSELLYYAGKDFHSEQITNLPNLNYGFTNITSNNKKIALDYIRGNLLDRCKLVPLPVTAPGEDNDLQDKFLNYMKTSENNPKVDIYAYGEKIPPGIHDVHMNQGNVGNFRKDDGIWQDGGVLFHYKDTDKWEAVFLAFQSQSWCTDDSGHAIKPVEECNYKSDC</sequence>
<reference evidence="1 2" key="1">
    <citation type="submission" date="2017-04" db="EMBL/GenBank/DDBJ databases">
        <title>Complete Genome Sequence of Bacillus thuringiensis type Strain ATCC 10792.</title>
        <authorList>
            <person name="Oh D.-H."/>
            <person name="Park B.-J."/>
            <person name="Shuai W."/>
            <person name="Chelliah R."/>
        </authorList>
    </citation>
    <scope>NUCLEOTIDE SEQUENCE [LARGE SCALE GENOMIC DNA]</scope>
    <source>
        <strain evidence="1 2">ATCC 10792</strain>
        <plasmid evidence="1 2">poh1</plasmid>
    </source>
</reference>
<dbReference type="AlphaFoldDB" id="A0A1W6WXR0"/>
<dbReference type="Proteomes" id="UP000194143">
    <property type="component" value="Plasmid poh1"/>
</dbReference>
<dbReference type="EMBL" id="CP021062">
    <property type="protein sequence ID" value="ARP61326.1"/>
    <property type="molecule type" value="Genomic_DNA"/>
</dbReference>
<evidence type="ECO:0000313" key="2">
    <source>
        <dbReference type="Proteomes" id="UP000194143"/>
    </source>
</evidence>
<protein>
    <recommendedName>
        <fullName evidence="3">DUF2278 family protein</fullName>
    </recommendedName>
</protein>
<keyword evidence="2" id="KW-1185">Reference proteome</keyword>
<dbReference type="GeneID" id="67470429"/>
<dbReference type="InterPro" id="IPR019268">
    <property type="entry name" value="DUF2278"/>
</dbReference>
<evidence type="ECO:0000313" key="1">
    <source>
        <dbReference type="EMBL" id="ARP61326.1"/>
    </source>
</evidence>
<proteinExistence type="predicted"/>
<accession>A0A1W6WXR0</accession>
<evidence type="ECO:0008006" key="3">
    <source>
        <dbReference type="Google" id="ProtNLM"/>
    </source>
</evidence>
<name>A0A1W6WXR0_BACTU</name>
<organism evidence="1 2">
    <name type="scientific">Bacillus thuringiensis</name>
    <dbReference type="NCBI Taxonomy" id="1428"/>
    <lineage>
        <taxon>Bacteria</taxon>
        <taxon>Bacillati</taxon>
        <taxon>Bacillota</taxon>
        <taxon>Bacilli</taxon>
        <taxon>Bacillales</taxon>
        <taxon>Bacillaceae</taxon>
        <taxon>Bacillus</taxon>
        <taxon>Bacillus cereus group</taxon>
    </lineage>
</organism>
<geneLocation type="plasmid" evidence="1 2">
    <name>poh1</name>
</geneLocation>
<gene>
    <name evidence="1" type="ORF">CAB88_30375</name>
</gene>
<dbReference type="RefSeq" id="WP_001144501.1">
    <property type="nucleotide sequence ID" value="NZ_CP021062.1"/>
</dbReference>
<keyword evidence="1" id="KW-0614">Plasmid</keyword>